<dbReference type="EMBL" id="VYQB01000007">
    <property type="protein sequence ID" value="KAA9016845.1"/>
    <property type="molecule type" value="Genomic_DNA"/>
</dbReference>
<feature type="signal peptide" evidence="1">
    <location>
        <begin position="1"/>
        <end position="18"/>
    </location>
</feature>
<dbReference type="Proteomes" id="UP000326364">
    <property type="component" value="Unassembled WGS sequence"/>
</dbReference>
<reference evidence="4 5" key="1">
    <citation type="submission" date="2019-09" db="EMBL/GenBank/DDBJ databases">
        <authorList>
            <person name="Feng G."/>
        </authorList>
    </citation>
    <scope>NUCLEOTIDE SEQUENCE [LARGE SCALE GENOMIC DNA]</scope>
    <source>
        <strain evidence="3 4">KACC 19283</strain>
        <strain evidence="2 5">KACC 19284</strain>
    </source>
</reference>
<comment type="caution">
    <text evidence="3">The sequence shown here is derived from an EMBL/GenBank/DDBJ whole genome shotgun (WGS) entry which is preliminary data.</text>
</comment>
<feature type="chain" id="PRO_5023859743" evidence="1">
    <location>
        <begin position="19"/>
        <end position="260"/>
    </location>
</feature>
<dbReference type="Proteomes" id="UP000325933">
    <property type="component" value="Unassembled WGS sequence"/>
</dbReference>
<dbReference type="AlphaFoldDB" id="A0A5J5I222"/>
<evidence type="ECO:0000256" key="1">
    <source>
        <dbReference type="SAM" id="SignalP"/>
    </source>
</evidence>
<evidence type="ECO:0000313" key="4">
    <source>
        <dbReference type="Proteomes" id="UP000325933"/>
    </source>
</evidence>
<sequence length="260" mass="27307">MRTPFAMMAIALAQPVAAQAIAIPFAPPTDRALTYRIEQHRPLAGKVSAFTATRDLRFERAGEGYALTVTLRAIDTDAPASGAVSYRAALGPLVGIAMRFRLDGRGKVVALDDEEAIWAKVRAGVDALATGSDGERQRAAQKILALFDSLSVEGRMSLLAGELQPLFLFAGSDVAGGAGRGLRSVAGSPLVRPVPVEGALTLAGQDGDMLDLDEKLAGDGVQVSIKYRLSRVTGLVESQERSLIAGGQPLVESRTLTPAE</sequence>
<evidence type="ECO:0000313" key="5">
    <source>
        <dbReference type="Proteomes" id="UP000326364"/>
    </source>
</evidence>
<dbReference type="EMBL" id="VYQA01000007">
    <property type="protein sequence ID" value="KAA9029824.1"/>
    <property type="molecule type" value="Genomic_DNA"/>
</dbReference>
<keyword evidence="5" id="KW-1185">Reference proteome</keyword>
<protein>
    <submittedName>
        <fullName evidence="3">Uncharacterized protein</fullName>
    </submittedName>
</protein>
<organism evidence="3 4">
    <name type="scientific">Sphingobium limneticum</name>
    <dbReference type="NCBI Taxonomy" id="1007511"/>
    <lineage>
        <taxon>Bacteria</taxon>
        <taxon>Pseudomonadati</taxon>
        <taxon>Pseudomonadota</taxon>
        <taxon>Alphaproteobacteria</taxon>
        <taxon>Sphingomonadales</taxon>
        <taxon>Sphingomonadaceae</taxon>
        <taxon>Sphingobium</taxon>
    </lineage>
</organism>
<proteinExistence type="predicted"/>
<gene>
    <name evidence="3" type="ORF">F4U95_11435</name>
    <name evidence="2" type="ORF">F4U96_11490</name>
</gene>
<evidence type="ECO:0000313" key="3">
    <source>
        <dbReference type="EMBL" id="KAA9029824.1"/>
    </source>
</evidence>
<keyword evidence="1" id="KW-0732">Signal</keyword>
<accession>A0A5J5I222</accession>
<evidence type="ECO:0000313" key="2">
    <source>
        <dbReference type="EMBL" id="KAA9016845.1"/>
    </source>
</evidence>
<name>A0A5J5I222_9SPHN</name>